<keyword evidence="6 11" id="KW-0418">Kinase</keyword>
<dbReference type="CDD" id="cd00534">
    <property type="entry name" value="DHNA_DHNTPE"/>
    <property type="match status" value="1"/>
</dbReference>
<keyword evidence="4 13" id="KW-0808">Transferase</keyword>
<dbReference type="InterPro" id="IPR006156">
    <property type="entry name" value="Dihydroneopterin_aldolase"/>
</dbReference>
<evidence type="ECO:0000256" key="2">
    <source>
        <dbReference type="ARBA" id="ARBA00005051"/>
    </source>
</evidence>
<evidence type="ECO:0000256" key="1">
    <source>
        <dbReference type="ARBA" id="ARBA00000198"/>
    </source>
</evidence>
<dbReference type="Gene3D" id="3.30.1130.10">
    <property type="match status" value="1"/>
</dbReference>
<dbReference type="UniPathway" id="UPA00077">
    <property type="reaction ID" value="UER00154"/>
</dbReference>
<dbReference type="NCBIfam" id="TIGR01498">
    <property type="entry name" value="folK"/>
    <property type="match status" value="1"/>
</dbReference>
<comment type="similarity">
    <text evidence="9">Belongs to the DHNA family.</text>
</comment>
<keyword evidence="8 9" id="KW-0289">Folate biosynthesis</keyword>
<keyword evidence="16" id="KW-1185">Reference proteome</keyword>
<name>A0A173RNJ6_ANAHA</name>
<dbReference type="GO" id="GO:0005524">
    <property type="term" value="F:ATP binding"/>
    <property type="evidence" value="ECO:0007669"/>
    <property type="project" value="UniProtKB-KW"/>
</dbReference>
<evidence type="ECO:0000256" key="4">
    <source>
        <dbReference type="ARBA" id="ARBA00022679"/>
    </source>
</evidence>
<dbReference type="Proteomes" id="UP000095553">
    <property type="component" value="Unassembled WGS sequence"/>
</dbReference>
<keyword evidence="9" id="KW-0456">Lyase</keyword>
<evidence type="ECO:0000256" key="6">
    <source>
        <dbReference type="ARBA" id="ARBA00022777"/>
    </source>
</evidence>
<evidence type="ECO:0000313" key="14">
    <source>
        <dbReference type="Proteomes" id="UP000095553"/>
    </source>
</evidence>
<dbReference type="NCBIfam" id="TIGR00526">
    <property type="entry name" value="folB_dom"/>
    <property type="match status" value="1"/>
</dbReference>
<keyword evidence="7" id="KW-0067">ATP-binding</keyword>
<dbReference type="Pfam" id="PF02152">
    <property type="entry name" value="FolB"/>
    <property type="match status" value="1"/>
</dbReference>
<proteinExistence type="inferred from homology"/>
<dbReference type="InterPro" id="IPR035907">
    <property type="entry name" value="Hppk_sf"/>
</dbReference>
<reference evidence="13" key="4">
    <citation type="submission" date="2020-02" db="EMBL/GenBank/DDBJ databases">
        <authorList>
            <person name="Littmann E."/>
            <person name="Sorbara M."/>
        </authorList>
    </citation>
    <scope>NUCLEOTIDE SEQUENCE</scope>
    <source>
        <strain evidence="13">MSK.14.57</strain>
    </source>
</reference>
<evidence type="ECO:0000259" key="10">
    <source>
        <dbReference type="PROSITE" id="PS00794"/>
    </source>
</evidence>
<dbReference type="SUPFAM" id="SSF55620">
    <property type="entry name" value="Tetrahydrobiopterin biosynthesis enzymes-like"/>
    <property type="match status" value="1"/>
</dbReference>
<dbReference type="EMBL" id="CP012098">
    <property type="protein sequence ID" value="AQP40378.1"/>
    <property type="molecule type" value="Genomic_DNA"/>
</dbReference>
<dbReference type="PANTHER" id="PTHR43071:SF1">
    <property type="entry name" value="2-AMINO-4-HYDROXY-6-HYDROXYMETHYLDIHYDROPTERIDINE PYROPHOSPHOKINASE"/>
    <property type="match status" value="1"/>
</dbReference>
<organism evidence="12 14">
    <name type="scientific">Anaerostipes hadrus</name>
    <dbReference type="NCBI Taxonomy" id="649756"/>
    <lineage>
        <taxon>Bacteria</taxon>
        <taxon>Bacillati</taxon>
        <taxon>Bacillota</taxon>
        <taxon>Clostridia</taxon>
        <taxon>Lachnospirales</taxon>
        <taxon>Lachnospiraceae</taxon>
        <taxon>Anaerostipes</taxon>
    </lineage>
</organism>
<dbReference type="PANTHER" id="PTHR43071">
    <property type="entry name" value="2-AMINO-4-HYDROXY-6-HYDROXYMETHYLDIHYDROPTERIDINE PYROPHOSPHOKINASE"/>
    <property type="match status" value="1"/>
</dbReference>
<gene>
    <name evidence="12" type="primary">sulD</name>
    <name evidence="13" type="synonym">folK</name>
    <name evidence="11" type="ORF">DO83_12845</name>
    <name evidence="12" type="ORF">ERS852571_00620</name>
    <name evidence="13" type="ORF">G5A72_01155</name>
</gene>
<dbReference type="Proteomes" id="UP000188159">
    <property type="component" value="Chromosome"/>
</dbReference>
<dbReference type="SMART" id="SM00905">
    <property type="entry name" value="FolB"/>
    <property type="match status" value="1"/>
</dbReference>
<dbReference type="EMBL" id="CYXY01000003">
    <property type="protein sequence ID" value="CUM79560.1"/>
    <property type="molecule type" value="Genomic_DNA"/>
</dbReference>
<comment type="catalytic activity">
    <reaction evidence="9">
        <text>7,8-dihydroneopterin = 6-hydroxymethyl-7,8-dihydropterin + glycolaldehyde</text>
        <dbReference type="Rhea" id="RHEA:10540"/>
        <dbReference type="ChEBI" id="CHEBI:17001"/>
        <dbReference type="ChEBI" id="CHEBI:17071"/>
        <dbReference type="ChEBI" id="CHEBI:44841"/>
        <dbReference type="EC" id="4.1.2.25"/>
    </reaction>
</comment>
<keyword evidence="5" id="KW-0547">Nucleotide-binding</keyword>
<dbReference type="NCBIfam" id="TIGR00525">
    <property type="entry name" value="folB"/>
    <property type="match status" value="1"/>
</dbReference>
<evidence type="ECO:0000313" key="15">
    <source>
        <dbReference type="Proteomes" id="UP000188159"/>
    </source>
</evidence>
<sequence length="273" mass="31291">MDQITIKDLEVYANHGLYKEEKALGQKFLVSAILSLDTKLAGVSDQMDYSVDYGKVCHRIKEILTENDFNLIECVAETVAKKLLLEFSLIRKLEIEVKKPWAPIGLPLDYVSVKIKRGWHRAYLGVGSNMGDRMEYINQAINAIEAQDDTRVVHVSSLIETKPYGGVVQDDFLNGCIAIDTLKEPEELLDFLMDVEAQAGRVRTIHWGPRTLDLDILMYDDLVMNERRLTIPHKEMHKRLFVLEPLEEIAPYLMHPLLGQTITQLKEKIKEEQ</sequence>
<dbReference type="GO" id="GO:0003848">
    <property type="term" value="F:2-amino-4-hydroxy-6-hydroxymethyldihydropteridine diphosphokinase activity"/>
    <property type="evidence" value="ECO:0007669"/>
    <property type="project" value="UniProtKB-EC"/>
</dbReference>
<comment type="function">
    <text evidence="9">Catalyzes the conversion of 7,8-dihydroneopterin to 6-hydroxymethyl-7,8-dihydropterin.</text>
</comment>
<dbReference type="EC" id="4.1.2.25" evidence="9"/>
<evidence type="ECO:0000313" key="13">
    <source>
        <dbReference type="EMBL" id="NSJ78222.1"/>
    </source>
</evidence>
<reference evidence="13 16" key="3">
    <citation type="journal article" date="2020" name="Cell Host Microbe">
        <title>Functional and Genomic Variation between Human-Derived Isolates of Lachnospiraceae Reveals Inter- and Intra-Species Diversity.</title>
        <authorList>
            <person name="Sorbara M.T."/>
            <person name="Littmann E.R."/>
            <person name="Fontana E."/>
            <person name="Moody T.U."/>
            <person name="Kohout C.E."/>
            <person name="Gjonbalaj M."/>
            <person name="Eaton V."/>
            <person name="Seok R."/>
            <person name="Leiner I.M."/>
            <person name="Pamer E.G."/>
        </authorList>
    </citation>
    <scope>NUCLEOTIDE SEQUENCE [LARGE SCALE GENOMIC DNA]</scope>
    <source>
        <strain evidence="13 16">MSK.14.57</strain>
    </source>
</reference>
<accession>A0A173RNJ6</accession>
<dbReference type="OrthoDB" id="9808041at2"/>
<dbReference type="InterPro" id="IPR006157">
    <property type="entry name" value="FolB_dom"/>
</dbReference>
<comment type="pathway">
    <text evidence="9">Cofactor biosynthesis; tetrahydrofolate biosynthesis; 2-amino-4-hydroxy-6-hydroxymethyl-7,8-dihydropteridine diphosphate from 7,8-dihydroneopterin triphosphate: step 3/4.</text>
</comment>
<dbReference type="SUPFAM" id="SSF55083">
    <property type="entry name" value="6-hydroxymethyl-7,8-dihydropterin pyrophosphokinase, HPPK"/>
    <property type="match status" value="1"/>
</dbReference>
<reference evidence="12 14" key="1">
    <citation type="submission" date="2015-09" db="EMBL/GenBank/DDBJ databases">
        <authorList>
            <consortium name="Pathogen Informatics"/>
        </authorList>
    </citation>
    <scope>NUCLEOTIDE SEQUENCE [LARGE SCALE GENOMIC DNA]</scope>
    <source>
        <strain evidence="12 14">2789STDY5834959</strain>
    </source>
</reference>
<reference evidence="11 15" key="2">
    <citation type="journal article" date="2016" name="Sci. Rep.">
        <title>Accelerated dysbiosis of gut microbiota during aggravation of DSS-induced colitis by a butyrate-producing bacterium.</title>
        <authorList>
            <person name="Zhang Q."/>
            <person name="Wu Y."/>
            <person name="Wang J."/>
            <person name="Wu G."/>
            <person name="Long W."/>
            <person name="Xue Z."/>
            <person name="Wang L."/>
            <person name="Zhang X."/>
            <person name="Pang X."/>
            <person name="Zhao Y."/>
            <person name="Zhao L."/>
            <person name="Zhang C."/>
        </authorList>
    </citation>
    <scope>NUCLEOTIDE SEQUENCE [LARGE SCALE GENOMIC DNA]</scope>
    <source>
        <strain evidence="11 15">BPB5</strain>
    </source>
</reference>
<dbReference type="Gene3D" id="3.30.70.560">
    <property type="entry name" value="7,8-Dihydro-6-hydroxymethylpterin-pyrophosphokinase HPPK"/>
    <property type="match status" value="1"/>
</dbReference>
<feature type="domain" description="7,8-dihydro-6-hydroxymethylpterin-pyrophosphokinase" evidence="10">
    <location>
        <begin position="206"/>
        <end position="217"/>
    </location>
</feature>
<dbReference type="GO" id="GO:0046654">
    <property type="term" value="P:tetrahydrofolate biosynthetic process"/>
    <property type="evidence" value="ECO:0007669"/>
    <property type="project" value="UniProtKB-UniRule"/>
</dbReference>
<dbReference type="GO" id="GO:0016301">
    <property type="term" value="F:kinase activity"/>
    <property type="evidence" value="ECO:0007669"/>
    <property type="project" value="UniProtKB-KW"/>
</dbReference>
<evidence type="ECO:0000256" key="9">
    <source>
        <dbReference type="RuleBase" id="RU362079"/>
    </source>
</evidence>
<dbReference type="PROSITE" id="PS00794">
    <property type="entry name" value="HPPK"/>
    <property type="match status" value="1"/>
</dbReference>
<evidence type="ECO:0000313" key="16">
    <source>
        <dbReference type="Proteomes" id="UP001644750"/>
    </source>
</evidence>
<comment type="pathway">
    <text evidence="2">Cofactor biosynthesis; tetrahydrofolate biosynthesis; 2-amino-4-hydroxy-6-hydroxymethyl-7,8-dihydropteridine diphosphate from 7,8-dihydroneopterin triphosphate: step 4/4.</text>
</comment>
<comment type="similarity">
    <text evidence="3">In the N-terminal section; belongs to the DHNA family.</text>
</comment>
<dbReference type="InterPro" id="IPR000550">
    <property type="entry name" value="Hppk"/>
</dbReference>
<protein>
    <recommendedName>
        <fullName evidence="9">Bifunctional folate synthesis protein</fullName>
    </recommendedName>
    <domain>
        <recommendedName>
            <fullName evidence="9">Dihydroneopterin aldolase</fullName>
            <shortName evidence="9">DHNA</shortName>
            <ecNumber evidence="9">4.1.2.25</ecNumber>
        </recommendedName>
        <alternativeName>
            <fullName evidence="9">7,8-dihydroneopterin aldolase</fullName>
        </alternativeName>
    </domain>
    <domain>
        <recommendedName>
            <fullName evidence="9">2-amino-4-hydroxy-6-hydroxymethyldihydropteridine pyrophosphokinase</fullName>
            <ecNumber evidence="9">2.7.6.3</ecNumber>
        </recommendedName>
        <alternativeName>
            <fullName evidence="9">6-hydroxymethyl-7,8-dihydropterin pyrophosphokinase</fullName>
            <shortName evidence="9">PPPK</shortName>
        </alternativeName>
        <alternativeName>
            <fullName evidence="9">7,8-dihydro-6-hydroxymethylpterin pyrophosphokinase</fullName>
            <shortName evidence="9">HPPK</shortName>
        </alternativeName>
    </domain>
</protein>
<comment type="catalytic activity">
    <reaction evidence="1">
        <text>6-hydroxymethyl-7,8-dihydropterin + ATP = (7,8-dihydropterin-6-yl)methyl diphosphate + AMP + H(+)</text>
        <dbReference type="Rhea" id="RHEA:11412"/>
        <dbReference type="ChEBI" id="CHEBI:15378"/>
        <dbReference type="ChEBI" id="CHEBI:30616"/>
        <dbReference type="ChEBI" id="CHEBI:44841"/>
        <dbReference type="ChEBI" id="CHEBI:72950"/>
        <dbReference type="ChEBI" id="CHEBI:456215"/>
        <dbReference type="EC" id="2.7.6.3"/>
    </reaction>
</comment>
<dbReference type="AlphaFoldDB" id="A0A173RNJ6"/>
<evidence type="ECO:0000256" key="7">
    <source>
        <dbReference type="ARBA" id="ARBA00022840"/>
    </source>
</evidence>
<dbReference type="GO" id="GO:0004150">
    <property type="term" value="F:dihydroneopterin aldolase activity"/>
    <property type="evidence" value="ECO:0007669"/>
    <property type="project" value="UniProtKB-UniRule"/>
</dbReference>
<evidence type="ECO:0000313" key="12">
    <source>
        <dbReference type="EMBL" id="CUM79560.1"/>
    </source>
</evidence>
<dbReference type="RefSeq" id="WP_055072370.1">
    <property type="nucleotide sequence ID" value="NZ_BAABXM010000001.1"/>
</dbReference>
<evidence type="ECO:0000313" key="11">
    <source>
        <dbReference type="EMBL" id="AQP40378.1"/>
    </source>
</evidence>
<evidence type="ECO:0000256" key="5">
    <source>
        <dbReference type="ARBA" id="ARBA00022741"/>
    </source>
</evidence>
<dbReference type="InterPro" id="IPR043133">
    <property type="entry name" value="GTP-CH-I_C/QueF"/>
</dbReference>
<evidence type="ECO:0000256" key="3">
    <source>
        <dbReference type="ARBA" id="ARBA00009640"/>
    </source>
</evidence>
<dbReference type="Pfam" id="PF01288">
    <property type="entry name" value="HPPK"/>
    <property type="match status" value="1"/>
</dbReference>
<dbReference type="Proteomes" id="UP001644750">
    <property type="component" value="Unassembled WGS sequence"/>
</dbReference>
<evidence type="ECO:0000256" key="8">
    <source>
        <dbReference type="ARBA" id="ARBA00022909"/>
    </source>
</evidence>
<dbReference type="EC" id="2.7.6.3" evidence="9"/>
<dbReference type="GO" id="GO:0046656">
    <property type="term" value="P:folic acid biosynthetic process"/>
    <property type="evidence" value="ECO:0007669"/>
    <property type="project" value="UniProtKB-UniRule"/>
</dbReference>
<dbReference type="CDD" id="cd00483">
    <property type="entry name" value="HPPK"/>
    <property type="match status" value="1"/>
</dbReference>
<dbReference type="EMBL" id="JAAITB010000002">
    <property type="protein sequence ID" value="NSJ78222.1"/>
    <property type="molecule type" value="Genomic_DNA"/>
</dbReference>